<evidence type="ECO:0000256" key="2">
    <source>
        <dbReference type="SAM" id="MobiDB-lite"/>
    </source>
</evidence>
<comment type="subcellular location">
    <subcellularLocation>
        <location evidence="1">Nucleus</location>
    </subcellularLocation>
</comment>
<dbReference type="InterPro" id="IPR009057">
    <property type="entry name" value="Homeodomain-like_sf"/>
</dbReference>
<dbReference type="WBParaSite" id="jg19225">
    <property type="protein sequence ID" value="jg19225"/>
    <property type="gene ID" value="jg19225"/>
</dbReference>
<keyword evidence="3" id="KW-1185">Reference proteome</keyword>
<accession>A0A915DF60</accession>
<dbReference type="AlphaFoldDB" id="A0A915DF60"/>
<dbReference type="PANTHER" id="PTHR46068:SF1">
    <property type="entry name" value="TRANSPOSASE IS30-LIKE HTH DOMAIN-CONTAINING PROTEIN"/>
    <property type="match status" value="1"/>
</dbReference>
<organism evidence="3 4">
    <name type="scientific">Ditylenchus dipsaci</name>
    <dbReference type="NCBI Taxonomy" id="166011"/>
    <lineage>
        <taxon>Eukaryota</taxon>
        <taxon>Metazoa</taxon>
        <taxon>Ecdysozoa</taxon>
        <taxon>Nematoda</taxon>
        <taxon>Chromadorea</taxon>
        <taxon>Rhabditida</taxon>
        <taxon>Tylenchina</taxon>
        <taxon>Tylenchomorpha</taxon>
        <taxon>Sphaerularioidea</taxon>
        <taxon>Anguinidae</taxon>
        <taxon>Anguininae</taxon>
        <taxon>Ditylenchus</taxon>
    </lineage>
</organism>
<protein>
    <submittedName>
        <fullName evidence="4">Transposase IS30-like HTH domain-containing protein</fullName>
    </submittedName>
</protein>
<evidence type="ECO:0000313" key="3">
    <source>
        <dbReference type="Proteomes" id="UP000887574"/>
    </source>
</evidence>
<sequence>MKDLRPAIIRAHEAGRGMREIARFLDITPMMVSRAINRFEETGSNKDRTGRGRKKTARSKKNIQRAKGMIRRNPTTKANSKRKLAKKLGVGPTQAWEILRKDLKMKPWKYRKRQKLNAQAKQKRCDRLSSHAEKILSKQASSNCLF</sequence>
<dbReference type="Gene3D" id="1.10.10.10">
    <property type="entry name" value="Winged helix-like DNA-binding domain superfamily/Winged helix DNA-binding domain"/>
    <property type="match status" value="1"/>
</dbReference>
<dbReference type="SUPFAM" id="SSF46689">
    <property type="entry name" value="Homeodomain-like"/>
    <property type="match status" value="1"/>
</dbReference>
<name>A0A915DF60_9BILA</name>
<evidence type="ECO:0000256" key="1">
    <source>
        <dbReference type="ARBA" id="ARBA00004123"/>
    </source>
</evidence>
<feature type="region of interest" description="Disordered" evidence="2">
    <location>
        <begin position="38"/>
        <end position="87"/>
    </location>
</feature>
<reference evidence="4" key="1">
    <citation type="submission" date="2022-11" db="UniProtKB">
        <authorList>
            <consortium name="WormBaseParasite"/>
        </authorList>
    </citation>
    <scope>IDENTIFICATION</scope>
</reference>
<dbReference type="InterPro" id="IPR036388">
    <property type="entry name" value="WH-like_DNA-bd_sf"/>
</dbReference>
<dbReference type="GO" id="GO:0005634">
    <property type="term" value="C:nucleus"/>
    <property type="evidence" value="ECO:0007669"/>
    <property type="project" value="UniProtKB-SubCell"/>
</dbReference>
<feature type="compositionally biased region" description="Basic residues" evidence="2">
    <location>
        <begin position="51"/>
        <end position="70"/>
    </location>
</feature>
<evidence type="ECO:0000313" key="4">
    <source>
        <dbReference type="WBParaSite" id="jg19225"/>
    </source>
</evidence>
<dbReference type="Proteomes" id="UP000887574">
    <property type="component" value="Unplaced"/>
</dbReference>
<feature type="compositionally biased region" description="Basic and acidic residues" evidence="2">
    <location>
        <begin position="38"/>
        <end position="50"/>
    </location>
</feature>
<dbReference type="PANTHER" id="PTHR46068">
    <property type="entry name" value="PROTEIN CBG27172"/>
    <property type="match status" value="1"/>
</dbReference>
<proteinExistence type="predicted"/>